<organism evidence="1">
    <name type="scientific">Leptospira ellisii</name>
    <dbReference type="NCBI Taxonomy" id="2023197"/>
    <lineage>
        <taxon>Bacteria</taxon>
        <taxon>Pseudomonadati</taxon>
        <taxon>Spirochaetota</taxon>
        <taxon>Spirochaetia</taxon>
        <taxon>Leptospirales</taxon>
        <taxon>Leptospiraceae</taxon>
        <taxon>Leptospira</taxon>
    </lineage>
</organism>
<comment type="caution">
    <text evidence="1">The sequence shown here is derived from an EMBL/GenBank/DDBJ whole genome shotgun (WGS) entry which is preliminary data.</text>
</comment>
<dbReference type="AlphaFoldDB" id="A0A2N0B4V5"/>
<accession>A0A2N0B4V5</accession>
<name>A0A2N0B4V5_9LEPT</name>
<gene>
    <name evidence="1" type="ORF">CH379_18140</name>
</gene>
<sequence>MSNASPFYLEENSFLNLLKKICESLEIMSLWAGRRICLDEIDRVRKGRGIGKINADFCVKMAVWLF</sequence>
<dbReference type="EMBL" id="NPEF01000261">
    <property type="protein sequence ID" value="PJZ91523.1"/>
    <property type="molecule type" value="Genomic_DNA"/>
</dbReference>
<protein>
    <submittedName>
        <fullName evidence="1">Uncharacterized protein</fullName>
    </submittedName>
</protein>
<evidence type="ECO:0000313" key="1">
    <source>
        <dbReference type="EMBL" id="PJZ91523.1"/>
    </source>
</evidence>
<proteinExistence type="predicted"/>
<reference evidence="1" key="1">
    <citation type="submission" date="2017-07" db="EMBL/GenBank/DDBJ databases">
        <title>Leptospira spp. isolated from tropical soils.</title>
        <authorList>
            <person name="Thibeaux R."/>
            <person name="Iraola G."/>
            <person name="Ferres I."/>
            <person name="Bierque E."/>
            <person name="Girault D."/>
            <person name="Soupe-Gilbert M.-E."/>
            <person name="Picardeau M."/>
            <person name="Goarant C."/>
        </authorList>
    </citation>
    <scope>NUCLEOTIDE SEQUENCE [LARGE SCALE GENOMIC DNA]</scope>
    <source>
        <strain evidence="1">ATI7-C-A5</strain>
    </source>
</reference>